<sequence length="126" mass="14248">MKIDHIDHIVITVNDIEKTIQFYTTVLGMEATVFGENRSALTFGNQKINLHQKGREFEPKAKKPTCGSEDLCFIVSTEIESIKIELENKGIDIVTGIVHRTGAIGKIRSIYIRDPDQNLIELSNYE</sequence>
<organism evidence="3 4">
    <name type="scientific">Aquimarina atlantica</name>
    <dbReference type="NCBI Taxonomy" id="1317122"/>
    <lineage>
        <taxon>Bacteria</taxon>
        <taxon>Pseudomonadati</taxon>
        <taxon>Bacteroidota</taxon>
        <taxon>Flavobacteriia</taxon>
        <taxon>Flavobacteriales</taxon>
        <taxon>Flavobacteriaceae</taxon>
        <taxon>Aquimarina</taxon>
    </lineage>
</organism>
<dbReference type="PROSITE" id="PS51819">
    <property type="entry name" value="VOC"/>
    <property type="match status" value="1"/>
</dbReference>
<dbReference type="STRING" id="1317122.ATO12_15670"/>
<keyword evidence="4" id="KW-1185">Reference proteome</keyword>
<accession>A0A023BXB8</accession>
<dbReference type="PANTHER" id="PTHR21366">
    <property type="entry name" value="GLYOXALASE FAMILY PROTEIN"/>
    <property type="match status" value="1"/>
</dbReference>
<feature type="domain" description="VOC" evidence="2">
    <location>
        <begin position="5"/>
        <end position="125"/>
    </location>
</feature>
<evidence type="ECO:0000259" key="2">
    <source>
        <dbReference type="PROSITE" id="PS51819"/>
    </source>
</evidence>
<proteinExistence type="predicted"/>
<dbReference type="SUPFAM" id="SSF54593">
    <property type="entry name" value="Glyoxalase/Bleomycin resistance protein/Dihydroxybiphenyl dioxygenase"/>
    <property type="match status" value="1"/>
</dbReference>
<evidence type="ECO:0000256" key="1">
    <source>
        <dbReference type="ARBA" id="ARBA00022723"/>
    </source>
</evidence>
<dbReference type="InterPro" id="IPR004360">
    <property type="entry name" value="Glyas_Fos-R_dOase_dom"/>
</dbReference>
<dbReference type="InterPro" id="IPR029068">
    <property type="entry name" value="Glyas_Bleomycin-R_OHBP_Dase"/>
</dbReference>
<dbReference type="GO" id="GO:0004462">
    <property type="term" value="F:lactoylglutathione lyase activity"/>
    <property type="evidence" value="ECO:0007669"/>
    <property type="project" value="InterPro"/>
</dbReference>
<dbReference type="AlphaFoldDB" id="A0A023BXB8"/>
<dbReference type="InterPro" id="IPR050383">
    <property type="entry name" value="GlyoxalaseI/FosfomycinResist"/>
</dbReference>
<keyword evidence="1" id="KW-0479">Metal-binding</keyword>
<dbReference type="OrthoDB" id="192739at2"/>
<dbReference type="eggNOG" id="COG0346">
    <property type="taxonomic scope" value="Bacteria"/>
</dbReference>
<dbReference type="Proteomes" id="UP000023541">
    <property type="component" value="Unassembled WGS sequence"/>
</dbReference>
<dbReference type="RefSeq" id="WP_034241930.1">
    <property type="nucleotide sequence ID" value="NZ_AQRA01000004.1"/>
</dbReference>
<comment type="caution">
    <text evidence="3">The sequence shown here is derived from an EMBL/GenBank/DDBJ whole genome shotgun (WGS) entry which is preliminary data.</text>
</comment>
<dbReference type="InterPro" id="IPR037523">
    <property type="entry name" value="VOC_core"/>
</dbReference>
<dbReference type="PANTHER" id="PTHR21366:SF14">
    <property type="entry name" value="GLYOXALASE DOMAIN-CONTAINING PROTEIN 5"/>
    <property type="match status" value="1"/>
</dbReference>
<name>A0A023BXB8_9FLAO</name>
<evidence type="ECO:0000313" key="4">
    <source>
        <dbReference type="Proteomes" id="UP000023541"/>
    </source>
</evidence>
<dbReference type="GO" id="GO:0046872">
    <property type="term" value="F:metal ion binding"/>
    <property type="evidence" value="ECO:0007669"/>
    <property type="project" value="UniProtKB-KW"/>
</dbReference>
<dbReference type="PROSITE" id="PS00934">
    <property type="entry name" value="GLYOXALASE_I_1"/>
    <property type="match status" value="1"/>
</dbReference>
<dbReference type="InterPro" id="IPR018146">
    <property type="entry name" value="Glyoxalase_1_CS"/>
</dbReference>
<dbReference type="CDD" id="cd07253">
    <property type="entry name" value="GLOD5"/>
    <property type="match status" value="1"/>
</dbReference>
<dbReference type="Pfam" id="PF00903">
    <property type="entry name" value="Glyoxalase"/>
    <property type="match status" value="1"/>
</dbReference>
<protein>
    <recommendedName>
        <fullName evidence="2">VOC domain-containing protein</fullName>
    </recommendedName>
</protein>
<dbReference type="EMBL" id="AQRA01000004">
    <property type="protein sequence ID" value="EZH74303.1"/>
    <property type="molecule type" value="Genomic_DNA"/>
</dbReference>
<reference evidence="3 4" key="1">
    <citation type="submission" date="2014-04" db="EMBL/GenBank/DDBJ databases">
        <title>Aquimarina sp. 22II-S11-z7 Genome Sequencing.</title>
        <authorList>
            <person name="Lai Q."/>
        </authorList>
    </citation>
    <scope>NUCLEOTIDE SEQUENCE [LARGE SCALE GENOMIC DNA]</scope>
    <source>
        <strain evidence="3 4">22II-S11-z7</strain>
    </source>
</reference>
<dbReference type="Gene3D" id="3.10.180.10">
    <property type="entry name" value="2,3-Dihydroxybiphenyl 1,2-Dioxygenase, domain 1"/>
    <property type="match status" value="1"/>
</dbReference>
<gene>
    <name evidence="3" type="ORF">ATO12_15670</name>
</gene>
<evidence type="ECO:0000313" key="3">
    <source>
        <dbReference type="EMBL" id="EZH74303.1"/>
    </source>
</evidence>